<name>A0A8W8JLA4_MAGGI</name>
<organism evidence="2 3">
    <name type="scientific">Magallana gigas</name>
    <name type="common">Pacific oyster</name>
    <name type="synonym">Crassostrea gigas</name>
    <dbReference type="NCBI Taxonomy" id="29159"/>
    <lineage>
        <taxon>Eukaryota</taxon>
        <taxon>Metazoa</taxon>
        <taxon>Spiralia</taxon>
        <taxon>Lophotrochozoa</taxon>
        <taxon>Mollusca</taxon>
        <taxon>Bivalvia</taxon>
        <taxon>Autobranchia</taxon>
        <taxon>Pteriomorphia</taxon>
        <taxon>Ostreida</taxon>
        <taxon>Ostreoidea</taxon>
        <taxon>Ostreidae</taxon>
        <taxon>Magallana</taxon>
    </lineage>
</organism>
<dbReference type="AlphaFoldDB" id="A0A8W8JLA4"/>
<protein>
    <submittedName>
        <fullName evidence="2">Uncharacterized protein</fullName>
    </submittedName>
</protein>
<reference evidence="2" key="1">
    <citation type="submission" date="2022-08" db="UniProtKB">
        <authorList>
            <consortium name="EnsemblMetazoa"/>
        </authorList>
    </citation>
    <scope>IDENTIFICATION</scope>
    <source>
        <strain evidence="2">05x7-T-G4-1.051#20</strain>
    </source>
</reference>
<dbReference type="EnsemblMetazoa" id="G19116.2">
    <property type="protein sequence ID" value="G19116.2:cds"/>
    <property type="gene ID" value="G19116"/>
</dbReference>
<sequence>MKRERSSERKSKSSSKRQSIDASASHHASECQWYDVLLELHIKSTYKLASAINKSDDRRELPTVPQPTHTIEWLARTSFKHRPVRLNVPHVQQRQHTVPQQRKHKVARRRCVQHAQLDSSFIVY</sequence>
<feature type="region of interest" description="Disordered" evidence="1">
    <location>
        <begin position="1"/>
        <end position="29"/>
    </location>
</feature>
<evidence type="ECO:0000256" key="1">
    <source>
        <dbReference type="SAM" id="MobiDB-lite"/>
    </source>
</evidence>
<dbReference type="Proteomes" id="UP000005408">
    <property type="component" value="Unassembled WGS sequence"/>
</dbReference>
<evidence type="ECO:0000313" key="3">
    <source>
        <dbReference type="Proteomes" id="UP000005408"/>
    </source>
</evidence>
<proteinExistence type="predicted"/>
<accession>A0A8W8JLA4</accession>
<evidence type="ECO:0000313" key="2">
    <source>
        <dbReference type="EnsemblMetazoa" id="G19116.2:cds"/>
    </source>
</evidence>
<keyword evidence="3" id="KW-1185">Reference proteome</keyword>
<feature type="compositionally biased region" description="Basic and acidic residues" evidence="1">
    <location>
        <begin position="1"/>
        <end position="11"/>
    </location>
</feature>